<organism evidence="2 3">
    <name type="scientific">Albula glossodonta</name>
    <name type="common">roundjaw bonefish</name>
    <dbReference type="NCBI Taxonomy" id="121402"/>
    <lineage>
        <taxon>Eukaryota</taxon>
        <taxon>Metazoa</taxon>
        <taxon>Chordata</taxon>
        <taxon>Craniata</taxon>
        <taxon>Vertebrata</taxon>
        <taxon>Euteleostomi</taxon>
        <taxon>Actinopterygii</taxon>
        <taxon>Neopterygii</taxon>
        <taxon>Teleostei</taxon>
        <taxon>Albuliformes</taxon>
        <taxon>Albulidae</taxon>
        <taxon>Albula</taxon>
    </lineage>
</organism>
<dbReference type="InterPro" id="IPR014716">
    <property type="entry name" value="Fibrinogen_a/b/g_C_1"/>
</dbReference>
<gene>
    <name evidence="2" type="ORF">JZ751_012368</name>
</gene>
<evidence type="ECO:0000313" key="2">
    <source>
        <dbReference type="EMBL" id="KAG9354244.1"/>
    </source>
</evidence>
<keyword evidence="3" id="KW-1185">Reference proteome</keyword>
<sequence>MPFEAFLHLPPLSLPQPPHPLDCTHLFLNSFGRFPRDIVSAWLCWQELSQGTLEVGGGRGARYRWEDDRPRDCSDIYTNGQREDGIYSVFPTHYPAGFQVFCDMTTDGGGWTKHKHLRGSCGSCVFGNKRDVPSRTAYLS</sequence>
<dbReference type="NCBIfam" id="NF040941">
    <property type="entry name" value="GGGWT_bact"/>
    <property type="match status" value="1"/>
</dbReference>
<dbReference type="Pfam" id="PF00147">
    <property type="entry name" value="Fibrinogen_C"/>
    <property type="match status" value="1"/>
</dbReference>
<protein>
    <recommendedName>
        <fullName evidence="1">Fibrinogen C-terminal domain-containing protein</fullName>
    </recommendedName>
</protein>
<dbReference type="OrthoDB" id="9990035at2759"/>
<comment type="caution">
    <text evidence="2">The sequence shown here is derived from an EMBL/GenBank/DDBJ whole genome shotgun (WGS) entry which is preliminary data.</text>
</comment>
<evidence type="ECO:0000313" key="3">
    <source>
        <dbReference type="Proteomes" id="UP000824540"/>
    </source>
</evidence>
<name>A0A8T2PSC6_9TELE</name>
<proteinExistence type="predicted"/>
<evidence type="ECO:0000259" key="1">
    <source>
        <dbReference type="PROSITE" id="PS51406"/>
    </source>
</evidence>
<accession>A0A8T2PSC6</accession>
<dbReference type="InterPro" id="IPR036056">
    <property type="entry name" value="Fibrinogen-like_C"/>
</dbReference>
<dbReference type="Proteomes" id="UP000824540">
    <property type="component" value="Unassembled WGS sequence"/>
</dbReference>
<dbReference type="EMBL" id="JAFBMS010000003">
    <property type="protein sequence ID" value="KAG9354244.1"/>
    <property type="molecule type" value="Genomic_DNA"/>
</dbReference>
<dbReference type="InterPro" id="IPR002181">
    <property type="entry name" value="Fibrinogen_a/b/g_C_dom"/>
</dbReference>
<dbReference type="AlphaFoldDB" id="A0A8T2PSC6"/>
<dbReference type="PROSITE" id="PS51406">
    <property type="entry name" value="FIBRINOGEN_C_2"/>
    <property type="match status" value="1"/>
</dbReference>
<dbReference type="Gene3D" id="3.90.215.10">
    <property type="entry name" value="Gamma Fibrinogen, chain A, domain 1"/>
    <property type="match status" value="1"/>
</dbReference>
<dbReference type="SUPFAM" id="SSF56496">
    <property type="entry name" value="Fibrinogen C-terminal domain-like"/>
    <property type="match status" value="1"/>
</dbReference>
<reference evidence="2" key="1">
    <citation type="thesis" date="2021" institute="BYU ScholarsArchive" country="Provo, UT, USA">
        <title>Applications of and Algorithms for Genome Assembly and Genomic Analyses with an Emphasis on Marine Teleosts.</title>
        <authorList>
            <person name="Pickett B.D."/>
        </authorList>
    </citation>
    <scope>NUCLEOTIDE SEQUENCE</scope>
    <source>
        <strain evidence="2">HI-2016</strain>
    </source>
</reference>
<feature type="domain" description="Fibrinogen C-terminal" evidence="1">
    <location>
        <begin position="64"/>
        <end position="112"/>
    </location>
</feature>